<evidence type="ECO:0000256" key="6">
    <source>
        <dbReference type="ARBA" id="ARBA00022989"/>
    </source>
</evidence>
<comment type="subcellular location">
    <subcellularLocation>
        <location evidence="1">Membrane</location>
        <topology evidence="1">Multi-pass membrane protein</topology>
    </subcellularLocation>
</comment>
<name>D5BT02_PUNMI</name>
<evidence type="ECO:0000256" key="1">
    <source>
        <dbReference type="ARBA" id="ARBA00004141"/>
    </source>
</evidence>
<feature type="transmembrane region" description="Helical" evidence="12">
    <location>
        <begin position="108"/>
        <end position="125"/>
    </location>
</feature>
<proteinExistence type="inferred from homology"/>
<dbReference type="PROSITE" id="PS00379">
    <property type="entry name" value="CDP_ALCOHOL_P_TRANSF"/>
    <property type="match status" value="1"/>
</dbReference>
<evidence type="ECO:0000256" key="5">
    <source>
        <dbReference type="ARBA" id="ARBA00022692"/>
    </source>
</evidence>
<evidence type="ECO:0000256" key="4">
    <source>
        <dbReference type="ARBA" id="ARBA00022679"/>
    </source>
</evidence>
<comment type="similarity">
    <text evidence="2 11">Belongs to the CDP-alcohol phosphatidyltransferase class-I family.</text>
</comment>
<dbReference type="GO" id="GO:0008654">
    <property type="term" value="P:phospholipid biosynthetic process"/>
    <property type="evidence" value="ECO:0007669"/>
    <property type="project" value="UniProtKB-KW"/>
</dbReference>
<dbReference type="EC" id="2.7.8.8" evidence="14"/>
<feature type="domain" description="CDP-alcohol phosphatidyltransferase C-terminal" evidence="13">
    <location>
        <begin position="205"/>
        <end position="239"/>
    </location>
</feature>
<feature type="transmembrane region" description="Helical" evidence="12">
    <location>
        <begin position="172"/>
        <end position="193"/>
    </location>
</feature>
<dbReference type="Proteomes" id="UP000007460">
    <property type="component" value="Chromosome"/>
</dbReference>
<feature type="transmembrane region" description="Helical" evidence="12">
    <location>
        <begin position="83"/>
        <end position="102"/>
    </location>
</feature>
<keyword evidence="6 12" id="KW-1133">Transmembrane helix</keyword>
<dbReference type="KEGG" id="apb:SAR116_1156"/>
<dbReference type="InterPro" id="IPR050324">
    <property type="entry name" value="CDP-alcohol_PTase-I"/>
</dbReference>
<evidence type="ECO:0000256" key="8">
    <source>
        <dbReference type="ARBA" id="ARBA00023136"/>
    </source>
</evidence>
<dbReference type="GO" id="GO:0003882">
    <property type="term" value="F:CDP-diacylglycerol-serine O-phosphatidyltransferase activity"/>
    <property type="evidence" value="ECO:0007669"/>
    <property type="project" value="UniProtKB-EC"/>
</dbReference>
<dbReference type="HOGENOM" id="CLU_049944_1_0_5"/>
<evidence type="ECO:0000256" key="11">
    <source>
        <dbReference type="RuleBase" id="RU003750"/>
    </source>
</evidence>
<sequence>MSAANTGPHKRRFRSVSIYWLLPNMLTIGGFVSGLTALRFALDGRWAGVIVLIALAAVFDALDGRAARKFQTSSAFGAALDSLSDLVVFGVVPALSLYLWALQDYGNLAWGATLFYAISIALRLARFDSELPNPPIYAKNYFTGIPAPAAAFLVLVPICLDLELNLPWVRDAVYVSGWLILIGVGAVTALPTFAGKRVKLPVGSVLPILAVVGLLGAGIVTQPWITYLGLALVYIISMPIAAVKFQQDRRAYEANGESDDEDALEDDA</sequence>
<evidence type="ECO:0000256" key="2">
    <source>
        <dbReference type="ARBA" id="ARBA00010441"/>
    </source>
</evidence>
<keyword evidence="3" id="KW-0444">Lipid biosynthesis</keyword>
<keyword evidence="9" id="KW-0594">Phospholipid biosynthesis</keyword>
<feature type="transmembrane region" description="Helical" evidence="12">
    <location>
        <begin position="18"/>
        <end position="38"/>
    </location>
</feature>
<reference evidence="14 15" key="1">
    <citation type="journal article" date="2010" name="J. Bacteriol.">
        <title>Complete genome sequence of "Candidatus Puniceispirillum marinum" IMCC1322, a representative of the SAR116 clade in the Alphaproteobacteria.</title>
        <authorList>
            <person name="Oh H.M."/>
            <person name="Kwon K.K."/>
            <person name="Kang I."/>
            <person name="Kang S.G."/>
            <person name="Lee J.H."/>
            <person name="Kim S.J."/>
            <person name="Cho J.C."/>
        </authorList>
    </citation>
    <scope>NUCLEOTIDE SEQUENCE [LARGE SCALE GENOMIC DNA]</scope>
    <source>
        <strain evidence="14 15">IMCC1322</strain>
    </source>
</reference>
<dbReference type="PANTHER" id="PTHR14269">
    <property type="entry name" value="CDP-DIACYLGLYCEROL--GLYCEROL-3-PHOSPHATE 3-PHOSPHATIDYLTRANSFERASE-RELATED"/>
    <property type="match status" value="1"/>
</dbReference>
<organism evidence="14 15">
    <name type="scientific">Puniceispirillum marinum (strain IMCC1322)</name>
    <dbReference type="NCBI Taxonomy" id="488538"/>
    <lineage>
        <taxon>Bacteria</taxon>
        <taxon>Pseudomonadati</taxon>
        <taxon>Pseudomonadota</taxon>
        <taxon>Alphaproteobacteria</taxon>
        <taxon>Candidatus Puniceispirillales</taxon>
        <taxon>Candidatus Puniceispirillaceae</taxon>
        <taxon>Candidatus Puniceispirillum</taxon>
    </lineage>
</organism>
<feature type="transmembrane region" description="Helical" evidence="12">
    <location>
        <begin position="200"/>
        <end position="219"/>
    </location>
</feature>
<evidence type="ECO:0000313" key="15">
    <source>
        <dbReference type="Proteomes" id="UP000007460"/>
    </source>
</evidence>
<dbReference type="RefSeq" id="WP_013046028.1">
    <property type="nucleotide sequence ID" value="NC_014010.1"/>
</dbReference>
<feature type="transmembrane region" description="Helical" evidence="12">
    <location>
        <begin position="44"/>
        <end position="62"/>
    </location>
</feature>
<dbReference type="STRING" id="488538.SAR116_1156"/>
<dbReference type="PANTHER" id="PTHR14269:SF61">
    <property type="entry name" value="CDP-DIACYLGLYCEROL--SERINE O-PHOSPHATIDYLTRANSFERASE"/>
    <property type="match status" value="1"/>
</dbReference>
<evidence type="ECO:0000256" key="9">
    <source>
        <dbReference type="ARBA" id="ARBA00023209"/>
    </source>
</evidence>
<evidence type="ECO:0000256" key="3">
    <source>
        <dbReference type="ARBA" id="ARBA00022516"/>
    </source>
</evidence>
<gene>
    <name evidence="14" type="ordered locus">SAR116_1156</name>
</gene>
<evidence type="ECO:0000256" key="7">
    <source>
        <dbReference type="ARBA" id="ARBA00023098"/>
    </source>
</evidence>
<keyword evidence="8 12" id="KW-0472">Membrane</keyword>
<dbReference type="GO" id="GO:0016020">
    <property type="term" value="C:membrane"/>
    <property type="evidence" value="ECO:0007669"/>
    <property type="project" value="UniProtKB-SubCell"/>
</dbReference>
<accession>D5BT02</accession>
<dbReference type="Pfam" id="PF08009">
    <property type="entry name" value="CDP-OH_P_tran_2"/>
    <property type="match status" value="1"/>
</dbReference>
<dbReference type="InterPro" id="IPR043130">
    <property type="entry name" value="CDP-OH_PTrfase_TM_dom"/>
</dbReference>
<dbReference type="InterPro" id="IPR000462">
    <property type="entry name" value="CDP-OH_P_trans"/>
</dbReference>
<evidence type="ECO:0000256" key="12">
    <source>
        <dbReference type="SAM" id="Phobius"/>
    </source>
</evidence>
<dbReference type="EMBL" id="CP001751">
    <property type="protein sequence ID" value="ADE39399.1"/>
    <property type="molecule type" value="Genomic_DNA"/>
</dbReference>
<dbReference type="InterPro" id="IPR048254">
    <property type="entry name" value="CDP_ALCOHOL_P_TRANSF_CS"/>
</dbReference>
<keyword evidence="4 11" id="KW-0808">Transferase</keyword>
<feature type="transmembrane region" description="Helical" evidence="12">
    <location>
        <begin position="225"/>
        <end position="243"/>
    </location>
</feature>
<keyword evidence="15" id="KW-1185">Reference proteome</keyword>
<keyword evidence="5 12" id="KW-0812">Transmembrane</keyword>
<dbReference type="AlphaFoldDB" id="D5BT02"/>
<keyword evidence="7" id="KW-0443">Lipid metabolism</keyword>
<dbReference type="eggNOG" id="COG1183">
    <property type="taxonomic scope" value="Bacteria"/>
</dbReference>
<protein>
    <submittedName>
        <fullName evidence="14">CDP-diacylglycerol--serine O-phosphatidyltransferase</fullName>
        <ecNumber evidence="14">2.7.8.8</ecNumber>
    </submittedName>
</protein>
<evidence type="ECO:0000256" key="10">
    <source>
        <dbReference type="ARBA" id="ARBA00023264"/>
    </source>
</evidence>
<dbReference type="InterPro" id="IPR012616">
    <property type="entry name" value="CDP-OH_P_trans_C"/>
</dbReference>
<evidence type="ECO:0000313" key="14">
    <source>
        <dbReference type="EMBL" id="ADE39399.1"/>
    </source>
</evidence>
<feature type="transmembrane region" description="Helical" evidence="12">
    <location>
        <begin position="137"/>
        <end position="160"/>
    </location>
</feature>
<evidence type="ECO:0000259" key="13">
    <source>
        <dbReference type="Pfam" id="PF08009"/>
    </source>
</evidence>
<keyword evidence="10" id="KW-1208">Phospholipid metabolism</keyword>
<dbReference type="Pfam" id="PF01066">
    <property type="entry name" value="CDP-OH_P_transf"/>
    <property type="match status" value="1"/>
</dbReference>
<dbReference type="Gene3D" id="1.20.120.1760">
    <property type="match status" value="1"/>
</dbReference>